<dbReference type="EMBL" id="JACHEB010000012">
    <property type="protein sequence ID" value="MBB5330906.1"/>
    <property type="molecule type" value="Genomic_DNA"/>
</dbReference>
<dbReference type="RefSeq" id="WP_183980762.1">
    <property type="nucleotide sequence ID" value="NZ_JACHEB010000012.1"/>
</dbReference>
<evidence type="ECO:0000313" key="2">
    <source>
        <dbReference type="Proteomes" id="UP000535182"/>
    </source>
</evidence>
<evidence type="ECO:0000313" key="1">
    <source>
        <dbReference type="EMBL" id="MBB5330906.1"/>
    </source>
</evidence>
<sequence length="326" mass="36167">MKSVSVDPTILPYAQELRFAGVVCDLITNSLELRALLSQLSHVENCESGNRFSMLVVVNESSFDPIEEPHFRGLRHVVTASFGTGNIFIFDVLRRTLSASISRVAAIDLRFWREKLIPISLGVLGAAMGLVPMHCACLERSGDGLLIAGLSGAGKSTLSVALAQNGFSYVSDDWTYMSRHQSSLVAFGTSAPVKLLPDATNHFPRLASYRPQKSMNGELAYEVDVAEAFTVRVEKSCEPRWLIFLERIPEFKVEFASVASRKARSYLNSSVERLPPELYEASAMRDLTLEMVSRLPCWLLRYGGTPQVAAEYLVEFVANQTREMFA</sequence>
<dbReference type="SUPFAM" id="SSF53795">
    <property type="entry name" value="PEP carboxykinase-like"/>
    <property type="match status" value="1"/>
</dbReference>
<comment type="caution">
    <text evidence="1">The sequence shown here is derived from an EMBL/GenBank/DDBJ whole genome shotgun (WGS) entry which is preliminary data.</text>
</comment>
<dbReference type="Gene3D" id="3.40.50.300">
    <property type="entry name" value="P-loop containing nucleotide triphosphate hydrolases"/>
    <property type="match status" value="1"/>
</dbReference>
<accession>A0A9X0U5U6</accession>
<dbReference type="AlphaFoldDB" id="A0A9X0U5U6"/>
<name>A0A9X0U5U6_9BACT</name>
<proteinExistence type="predicted"/>
<keyword evidence="2" id="KW-1185">Reference proteome</keyword>
<gene>
    <name evidence="1" type="ORF">HDF14_004543</name>
</gene>
<dbReference type="InterPro" id="IPR027417">
    <property type="entry name" value="P-loop_NTPase"/>
</dbReference>
<evidence type="ECO:0008006" key="3">
    <source>
        <dbReference type="Google" id="ProtNLM"/>
    </source>
</evidence>
<organism evidence="1 2">
    <name type="scientific">Tunturiibacter gelidiferens</name>
    <dbReference type="NCBI Taxonomy" id="3069689"/>
    <lineage>
        <taxon>Bacteria</taxon>
        <taxon>Pseudomonadati</taxon>
        <taxon>Acidobacteriota</taxon>
        <taxon>Terriglobia</taxon>
        <taxon>Terriglobales</taxon>
        <taxon>Acidobacteriaceae</taxon>
        <taxon>Tunturiibacter</taxon>
    </lineage>
</organism>
<dbReference type="Proteomes" id="UP000535182">
    <property type="component" value="Unassembled WGS sequence"/>
</dbReference>
<reference evidence="1 2" key="1">
    <citation type="submission" date="2020-08" db="EMBL/GenBank/DDBJ databases">
        <title>Genomic Encyclopedia of Type Strains, Phase IV (KMG-V): Genome sequencing to study the core and pangenomes of soil and plant-associated prokaryotes.</title>
        <authorList>
            <person name="Whitman W."/>
        </authorList>
    </citation>
    <scope>NUCLEOTIDE SEQUENCE [LARGE SCALE GENOMIC DNA]</scope>
    <source>
        <strain evidence="1 2">X5P2</strain>
    </source>
</reference>
<protein>
    <recommendedName>
        <fullName evidence="3">HprK-related kinase A</fullName>
    </recommendedName>
</protein>